<dbReference type="Proteomes" id="UP001303946">
    <property type="component" value="Chromosome"/>
</dbReference>
<organism evidence="6 7">
    <name type="scientific">Piscinibacter gummiphilus</name>
    <dbReference type="NCBI Taxonomy" id="946333"/>
    <lineage>
        <taxon>Bacteria</taxon>
        <taxon>Pseudomonadati</taxon>
        <taxon>Pseudomonadota</taxon>
        <taxon>Betaproteobacteria</taxon>
        <taxon>Burkholderiales</taxon>
        <taxon>Sphaerotilaceae</taxon>
        <taxon>Piscinibacter</taxon>
    </lineage>
</organism>
<protein>
    <submittedName>
        <fullName evidence="6">Type VI secretion system Vgr family protein</fullName>
    </submittedName>
</protein>
<accession>A0ABZ0CPW1</accession>
<gene>
    <name evidence="6" type="ORF">RXV79_19160</name>
</gene>
<comment type="similarity">
    <text evidence="1">Belongs to the VgrG protein family.</text>
</comment>
<feature type="domain" description="DUF2345" evidence="4">
    <location>
        <begin position="775"/>
        <end position="934"/>
    </location>
</feature>
<feature type="compositionally biased region" description="Basic and acidic residues" evidence="2">
    <location>
        <begin position="733"/>
        <end position="742"/>
    </location>
</feature>
<evidence type="ECO:0000259" key="5">
    <source>
        <dbReference type="Pfam" id="PF13296"/>
    </source>
</evidence>
<dbReference type="Pfam" id="PF13296">
    <property type="entry name" value="T6SS_Vgr"/>
    <property type="match status" value="1"/>
</dbReference>
<dbReference type="InterPro" id="IPR006533">
    <property type="entry name" value="T6SS_Vgr_RhsGE"/>
</dbReference>
<dbReference type="Gene3D" id="3.55.50.10">
    <property type="entry name" value="Baseplate protein-like domains"/>
    <property type="match status" value="1"/>
</dbReference>
<dbReference type="Gene3D" id="2.30.110.50">
    <property type="match status" value="1"/>
</dbReference>
<evidence type="ECO:0000259" key="4">
    <source>
        <dbReference type="Pfam" id="PF10106"/>
    </source>
</evidence>
<feature type="domain" description="Putative type VI secretion system Rhs element associated Vgr" evidence="5">
    <location>
        <begin position="617"/>
        <end position="724"/>
    </location>
</feature>
<dbReference type="InterPro" id="IPR037026">
    <property type="entry name" value="Vgr_OB-fold_dom_sf"/>
</dbReference>
<dbReference type="InterPro" id="IPR028244">
    <property type="entry name" value="T6SS_Rhs_Vgr_dom"/>
</dbReference>
<dbReference type="Pfam" id="PF10106">
    <property type="entry name" value="DUF2345"/>
    <property type="match status" value="1"/>
</dbReference>
<sequence>MSALSALSAVQSVVQAVLAALGPNQNQRLLRLHTPLGSNVLLAERLLGTETIGPRAPGVAPSAGFKFEVLALSTNAHLRLKDLIGQPVRVDLLTGQSLKALRPFHGHVTAFALLGSDGGLARYKLTVEPWLSVLAHRQDAWVFQDKTVMEILDEVFADYQAQGKLAPAWRWELADASVYARRSLCVQYHESDLAFVQRLMAEEGLFSWFEHEASEGDTLGQHTLVIADHNGCFKPNVQSRVRYTQSASASFKEDSITRFDEARRVAPTVLSAASWDHRSVSQPAAEATGDERISANSLALALRDQPGTYAYETASQAERLVRRHLEAVQAPGFRYQGEGALRHAACGTTFSLAEHPSVSAADQWVTLTVQHRARNNITADLSTSLQSLLGKIPQAFGETQGEQEPRRSERPSLFKGPANATTEPLYLARFLAQDASLPVRGMPCLNEQGDLTFARPKVVGTQTAIVVGLSEPVHTDRDGRIKIQFHWQRGAQSALRLDHPAGSNAPGDDSSGTWVRVAQPWAGANWGGHFTPRLGQEVLVSFVEDDIDRPVVIGSAYNGVGSADAQGNQVGAGSGTATGNAAAWFPGAQKVGELEGHQHPHVLAGFKSQSLESSASGTGGHNQLVFDDSPAQARAQLSSTTASSWLQIGHLLQQNDNQRLAKRGHGLDLSTTAYGAVRAAAGLYLSADARTQGSQASAQPVDARTVVAQLESAAELTQALNETAQKHNAKLSGELEPKDLPVRKGQQSAIESLEADDSRGDAVPSGSEIVAIQGGAGRVSAWSRPELLISAPGGVGAATPAQAVLSAGTNASLSAGQDLNFESQRNTALAVKSGLTLFTYGKAQNKDKPNAETGMQLHAASGSVSVQAQGNTLHLTADKAVNVSSVTNAITMGSPKHVLLTAGGASLRVTNGSITLTTSGAAQFKAAMKELTGASGASSSLIGPKPTDIKGCAQQSAQAAGSGGVFVG</sequence>
<feature type="domain" description="Gp5/Type VI secretion system Vgr protein OB-fold" evidence="3">
    <location>
        <begin position="507"/>
        <end position="557"/>
    </location>
</feature>
<dbReference type="InterPro" id="IPR017847">
    <property type="entry name" value="T6SS_RhsGE_Vgr_subset"/>
</dbReference>
<feature type="compositionally biased region" description="Basic and acidic residues" evidence="2">
    <location>
        <begin position="403"/>
        <end position="412"/>
    </location>
</feature>
<feature type="region of interest" description="Disordered" evidence="2">
    <location>
        <begin position="730"/>
        <end position="764"/>
    </location>
</feature>
<dbReference type="SUPFAM" id="SSF69255">
    <property type="entry name" value="gp5 N-terminal domain-like"/>
    <property type="match status" value="1"/>
</dbReference>
<name>A0ABZ0CPW1_9BURK</name>
<feature type="region of interest" description="Disordered" evidence="2">
    <location>
        <begin position="396"/>
        <end position="419"/>
    </location>
</feature>
<dbReference type="EMBL" id="CP136336">
    <property type="protein sequence ID" value="WOB07030.1"/>
    <property type="molecule type" value="Genomic_DNA"/>
</dbReference>
<dbReference type="Pfam" id="PF05954">
    <property type="entry name" value="Phage_GPD"/>
    <property type="match status" value="1"/>
</dbReference>
<dbReference type="NCBIfam" id="TIGR03361">
    <property type="entry name" value="VI_Rhs_Vgr"/>
    <property type="match status" value="1"/>
</dbReference>
<dbReference type="RefSeq" id="WP_316699711.1">
    <property type="nucleotide sequence ID" value="NZ_CP136336.1"/>
</dbReference>
<dbReference type="Gene3D" id="4.10.220.110">
    <property type="match status" value="1"/>
</dbReference>
<dbReference type="InterPro" id="IPR006531">
    <property type="entry name" value="Gp5/Vgr_OB"/>
</dbReference>
<evidence type="ECO:0000259" key="3">
    <source>
        <dbReference type="Pfam" id="PF04717"/>
    </source>
</evidence>
<evidence type="ECO:0000313" key="6">
    <source>
        <dbReference type="EMBL" id="WOB07030.1"/>
    </source>
</evidence>
<reference evidence="6 7" key="1">
    <citation type="submission" date="2023-10" db="EMBL/GenBank/DDBJ databases">
        <title>Bacteria for the degradation of biodegradable plastic PBAT(Polybutylene adipate terephthalate).</title>
        <authorList>
            <person name="Weon H.-Y."/>
            <person name="Yeon J."/>
        </authorList>
    </citation>
    <scope>NUCLEOTIDE SEQUENCE [LARGE SCALE GENOMIC DNA]</scope>
    <source>
        <strain evidence="6 7">SBD 7-3</strain>
    </source>
</reference>
<proteinExistence type="inferred from homology"/>
<dbReference type="NCBIfam" id="TIGR01646">
    <property type="entry name" value="vgr_GE"/>
    <property type="match status" value="1"/>
</dbReference>
<dbReference type="Pfam" id="PF04717">
    <property type="entry name" value="Phage_base_V"/>
    <property type="match status" value="1"/>
</dbReference>
<evidence type="ECO:0000256" key="1">
    <source>
        <dbReference type="ARBA" id="ARBA00005558"/>
    </source>
</evidence>
<keyword evidence="7" id="KW-1185">Reference proteome</keyword>
<dbReference type="SUPFAM" id="SSF69279">
    <property type="entry name" value="Phage tail proteins"/>
    <property type="match status" value="2"/>
</dbReference>
<dbReference type="InterPro" id="IPR018769">
    <property type="entry name" value="VgrG2_DUF2345"/>
</dbReference>
<evidence type="ECO:0000313" key="7">
    <source>
        <dbReference type="Proteomes" id="UP001303946"/>
    </source>
</evidence>
<dbReference type="Gene3D" id="2.40.50.230">
    <property type="entry name" value="Gp5 N-terminal domain"/>
    <property type="match status" value="1"/>
</dbReference>
<evidence type="ECO:0000256" key="2">
    <source>
        <dbReference type="SAM" id="MobiDB-lite"/>
    </source>
</evidence>